<sequence>MKVFSFNYYLFPPLSAPDCFKKLGLSFRIWLLVMLGYLTSMFLTDLVWGVYCALVFDLLGSNPNFQPRNPISPQPGNCSAKLP</sequence>
<reference evidence="3" key="2">
    <citation type="journal article" date="2013" name="Genome Announc.">
        <title>Complete Genome Sequence of Elephant Endotheliotropic Herpesvirus 1A.</title>
        <authorList>
            <person name="Ling P.D."/>
            <person name="Reid J.G."/>
            <person name="Qin X."/>
            <person name="Muzny D.M."/>
            <person name="Gibbs R."/>
            <person name="Petrosino J."/>
            <person name="Peng R."/>
            <person name="Zong J.C."/>
            <person name="Heaggans S.Y."/>
            <person name="Hayward G.S."/>
        </authorList>
    </citation>
    <scope>NUCLEOTIDE SEQUENCE</scope>
    <source>
        <strain evidence="3">Nyah NAP97</strain>
    </source>
</reference>
<evidence type="ECO:0000256" key="1">
    <source>
        <dbReference type="SAM" id="MobiDB-lite"/>
    </source>
</evidence>
<keyword evidence="2" id="KW-0812">Transmembrane</keyword>
<reference evidence="3" key="1">
    <citation type="journal article" date="2009" name="Vet. Pathol.">
        <title>Clinico-pathologic features of fatal disease attributed to new variants of endotheliotropic herpesviruses in two Asian elephants (Elephas maximus).</title>
        <authorList>
            <person name="Garner M.M."/>
            <person name="Helmick K."/>
            <person name="Ochsenreiter J."/>
            <person name="Richman L.K."/>
            <person name="Latimer E."/>
            <person name="Wise A.G."/>
            <person name="Maes R.K."/>
            <person name="Kiupel M."/>
            <person name="Nordhausen R.W."/>
            <person name="Zong J.C."/>
            <person name="Hayward G.S."/>
        </authorList>
    </citation>
    <scope>NUCLEOTIDE SEQUENCE</scope>
    <source>
        <strain evidence="3">Nyah NAP97</strain>
    </source>
</reference>
<dbReference type="Proteomes" id="UP001162024">
    <property type="component" value="Segment"/>
</dbReference>
<protein>
    <submittedName>
        <fullName evidence="3">Protein E33A</fullName>
    </submittedName>
</protein>
<evidence type="ECO:0000256" key="2">
    <source>
        <dbReference type="SAM" id="Phobius"/>
    </source>
</evidence>
<evidence type="ECO:0000313" key="3">
    <source>
        <dbReference type="EMBL" id="QOE74409.1"/>
    </source>
</evidence>
<keyword evidence="2" id="KW-1133">Transmembrane helix</keyword>
<gene>
    <name evidence="3" type="primary">E33A</name>
</gene>
<proteinExistence type="predicted"/>
<feature type="region of interest" description="Disordered" evidence="1">
    <location>
        <begin position="64"/>
        <end position="83"/>
    </location>
</feature>
<feature type="compositionally biased region" description="Polar residues" evidence="1">
    <location>
        <begin position="64"/>
        <end position="77"/>
    </location>
</feature>
<dbReference type="EMBL" id="MN373268">
    <property type="protein sequence ID" value="QOE74409.1"/>
    <property type="molecule type" value="Genomic_DNA"/>
</dbReference>
<accession>A0A866VSL9</accession>
<reference evidence="3" key="4">
    <citation type="journal article" date="2016" name="ILAR J">
        <title>Review of Elephant Endotheliotropic Herpesviruses and Acute Hemorrhagic Disease.</title>
        <authorList>
            <person name="Long S.Y."/>
            <person name="Latimer E.M."/>
            <person name="Hayward G.S."/>
        </authorList>
    </citation>
    <scope>NUCLEOTIDE SEQUENCE</scope>
    <source>
        <strain evidence="3">Nyah NAP97</strain>
    </source>
</reference>
<keyword evidence="4" id="KW-1185">Reference proteome</keyword>
<name>A0A866VSL9_9BETA</name>
<reference evidence="3" key="5">
    <citation type="journal article" date="2016" name="MSphere">
        <title>Complete Genome Sequence of Elephant Endotheliotropic Herpesvirus 4, the First Example of a GC-Rich Branch Proboscivirus.</title>
        <authorList>
            <person name="Ling P.D."/>
            <person name="Long S.Y."/>
            <person name="Fuery A."/>
            <person name="Peng R.S."/>
            <person name="Heaggans S.Y."/>
            <person name="Qin X."/>
            <person name="Worley K.C."/>
            <person name="Dugan S."/>
            <person name="Hayward G.S."/>
        </authorList>
    </citation>
    <scope>NUCLEOTIDE SEQUENCE</scope>
    <source>
        <strain evidence="3">Nyah NAP97</strain>
    </source>
</reference>
<keyword evidence="2" id="KW-0472">Membrane</keyword>
<dbReference type="KEGG" id="vg:80541526"/>
<reference evidence="3" key="6">
    <citation type="journal article" date="2016" name="MSphere">
        <title>Comparison of the Gene Coding Contents and Other Unusual Features of the GC-Rich and AT-Rich Branch Probosciviruses.</title>
        <authorList>
            <person name="Ling P.D."/>
            <person name="Long S.Y."/>
            <person name="Zong J.C."/>
            <person name="Heaggans S.Y."/>
            <person name="Qin X."/>
            <person name="Hayward G.S."/>
        </authorList>
    </citation>
    <scope>NUCLEOTIDE SEQUENCE</scope>
    <source>
        <strain evidence="3">Nyah NAP97</strain>
    </source>
</reference>
<reference evidence="3" key="7">
    <citation type="submission" date="2019-08" db="EMBL/GenBank/DDBJ databases">
        <title>Complete Genome Assembly and Annotation of EEHV3A the First Example of a GC-Branch African Elephant Endotheliotrophic Herpesvirus Associated with Lethal Hemorrhagic Disease.</title>
        <authorList>
            <person name="Tan J."/>
            <person name="Ling P.D."/>
            <person name="Worley K."/>
            <person name="Proudfoot J."/>
            <person name="Bowman M."/>
            <person name="Qin X."/>
            <person name="Latimer E.M."/>
            <person name="Holder K."/>
            <person name="Fayette M."/>
            <person name="Nodolf S."/>
            <person name="Heaggans S.Y."/>
            <person name="Zong J.-C."/>
            <person name="Pearson V.R."/>
            <person name="Hayward G.S."/>
        </authorList>
    </citation>
    <scope>NUCLEOTIDE SEQUENCE</scope>
    <source>
        <strain evidence="3">Nyah NAP97</strain>
    </source>
</reference>
<evidence type="ECO:0000313" key="4">
    <source>
        <dbReference type="Proteomes" id="UP001162024"/>
    </source>
</evidence>
<dbReference type="GeneID" id="80541526"/>
<feature type="transmembrane region" description="Helical" evidence="2">
    <location>
        <begin position="29"/>
        <end position="56"/>
    </location>
</feature>
<organism evidence="3 4">
    <name type="scientific">Elephant endotheliotropic herpesvirus 3A</name>
    <dbReference type="NCBI Taxonomy" id="1329409"/>
    <lineage>
        <taxon>Viruses</taxon>
        <taxon>Duplodnaviria</taxon>
        <taxon>Heunggongvirae</taxon>
        <taxon>Peploviricota</taxon>
        <taxon>Herviviricetes</taxon>
        <taxon>Herpesvirales</taxon>
        <taxon>Orthoherpesviridae</taxon>
        <taxon>Betaherpesvirinae</taxon>
        <taxon>Proboscivirus</taxon>
        <taxon>Elephant endotheliotropic herpesvirus 3</taxon>
    </lineage>
</organism>
<dbReference type="RefSeq" id="YP_010802743.1">
    <property type="nucleotide sequence ID" value="NC_077039.1"/>
</dbReference>
<reference evidence="3" key="3">
    <citation type="journal article" date="2014" name="J. Virol.">
        <title>Comparative genome analysis of four elephant endotheliotropic herpesviruses, EEHV3, EEHV4, EEHV5, and EEHV6, from cases of hemorrhagic disease or viremia.</title>
        <authorList>
            <person name="Zong JC"/>
            <person name="Latimer EM"/>
            <person name="Long SY"/>
            <person name="Richman LK"/>
            <person name="Heaggans SY"/>
            <person name="Hayward GS."/>
        </authorList>
    </citation>
    <scope>NUCLEOTIDE SEQUENCE</scope>
    <source>
        <strain evidence="3">Nyah NAP97</strain>
    </source>
</reference>